<proteinExistence type="predicted"/>
<gene>
    <name evidence="1" type="ORF">IHE45_05G139300</name>
</gene>
<comment type="caution">
    <text evidence="1">The sequence shown here is derived from an EMBL/GenBank/DDBJ whole genome shotgun (WGS) entry which is preliminary data.</text>
</comment>
<sequence length="391" mass="42968">MVAIQDVFRKERPQGPATILAIGTANPPNVIDQSTYPDYYFRVTNSEHKQDLKNKFRRICERSTVKKRYTYLTEDILKENPNMCMYKAPSTDVRQEITVSAVPELASMAAVKALEEWGRPRSEITHLVFCAMTGADMPGADYQLLKLLGLSHNINRTMLYSLGCYAGGTVLRIAKDIAENNKGARVLVVSSEIMTQVFRGPDEAHFDSLIGEAIFGDGAAALVVGADPIIDVEKPVFEIGFAMQAVLPDSEGSVEGHYGHAGLTFHLQNKLPHVVAKNIEKSLKQVFEPVGVTDWNELFYIVHPGGPAILDKTEEELKLAPGKLRTTRQVLSEYGNMSSATVLFIMDEMRKRSVEEGKGSSGEGHELGVLLGFGPGLTMELVVLRSVSLLA</sequence>
<dbReference type="EC" id="2.3.1.74" evidence="1"/>
<keyword evidence="1" id="KW-0012">Acyltransferase</keyword>
<reference evidence="2" key="1">
    <citation type="journal article" date="2022" name="Nat. Commun.">
        <title>Chromosome evolution and the genetic basis of agronomically important traits in greater yam.</title>
        <authorList>
            <person name="Bredeson J.V."/>
            <person name="Lyons J.B."/>
            <person name="Oniyinde I.O."/>
            <person name="Okereke N.R."/>
            <person name="Kolade O."/>
            <person name="Nnabue I."/>
            <person name="Nwadili C.O."/>
            <person name="Hribova E."/>
            <person name="Parker M."/>
            <person name="Nwogha J."/>
            <person name="Shu S."/>
            <person name="Carlson J."/>
            <person name="Kariba R."/>
            <person name="Muthemba S."/>
            <person name="Knop K."/>
            <person name="Barton G.J."/>
            <person name="Sherwood A.V."/>
            <person name="Lopez-Montes A."/>
            <person name="Asiedu R."/>
            <person name="Jamnadass R."/>
            <person name="Muchugi A."/>
            <person name="Goodstein D."/>
            <person name="Egesi C.N."/>
            <person name="Featherston J."/>
            <person name="Asfaw A."/>
            <person name="Simpson G.G."/>
            <person name="Dolezel J."/>
            <person name="Hendre P.S."/>
            <person name="Van Deynze A."/>
            <person name="Kumar P.L."/>
            <person name="Obidiegwu J.E."/>
            <person name="Bhattacharjee R."/>
            <person name="Rokhsar D.S."/>
        </authorList>
    </citation>
    <scope>NUCLEOTIDE SEQUENCE [LARGE SCALE GENOMIC DNA]</scope>
    <source>
        <strain evidence="2">cv. TDa95/00328</strain>
    </source>
</reference>
<evidence type="ECO:0000313" key="1">
    <source>
        <dbReference type="EMBL" id="KAH7682709.1"/>
    </source>
</evidence>
<dbReference type="Proteomes" id="UP000827976">
    <property type="component" value="Chromosome 5"/>
</dbReference>
<name>A0ACB7W5P2_DIOAL</name>
<organism evidence="1 2">
    <name type="scientific">Dioscorea alata</name>
    <name type="common">Purple yam</name>
    <dbReference type="NCBI Taxonomy" id="55571"/>
    <lineage>
        <taxon>Eukaryota</taxon>
        <taxon>Viridiplantae</taxon>
        <taxon>Streptophyta</taxon>
        <taxon>Embryophyta</taxon>
        <taxon>Tracheophyta</taxon>
        <taxon>Spermatophyta</taxon>
        <taxon>Magnoliopsida</taxon>
        <taxon>Liliopsida</taxon>
        <taxon>Dioscoreales</taxon>
        <taxon>Dioscoreaceae</taxon>
        <taxon>Dioscorea</taxon>
    </lineage>
</organism>
<protein>
    <submittedName>
        <fullName evidence="1">Naringenin-chalcone synthase protein</fullName>
        <ecNumber evidence="1">2.3.1.74</ecNumber>
    </submittedName>
</protein>
<keyword evidence="2" id="KW-1185">Reference proteome</keyword>
<dbReference type="EMBL" id="CM037015">
    <property type="protein sequence ID" value="KAH7682709.1"/>
    <property type="molecule type" value="Genomic_DNA"/>
</dbReference>
<accession>A0ACB7W5P2</accession>
<keyword evidence="1" id="KW-0808">Transferase</keyword>
<evidence type="ECO:0000313" key="2">
    <source>
        <dbReference type="Proteomes" id="UP000827976"/>
    </source>
</evidence>